<reference evidence="1 2" key="1">
    <citation type="journal article" date="2014" name="Int. J. Syst. Evol. Microbiol.">
        <title>Phylogenomics and the dynamic genome evolution of the genus Streptococcus.</title>
        <authorList>
            <consortium name="The Broad Institute Genome Sequencing Platform"/>
            <person name="Richards V.P."/>
            <person name="Palmer S.R."/>
            <person name="Pavinski Bitar P.D."/>
            <person name="Qin X."/>
            <person name="Weinstock G.M."/>
            <person name="Highlander S.K."/>
            <person name="Town C.D."/>
            <person name="Burne R.A."/>
            <person name="Stanhope M.J."/>
        </authorList>
    </citation>
    <scope>NUCLEOTIDE SEQUENCE [LARGE SCALE GENOMIC DNA]</scope>
    <source>
        <strain evidence="1 2">707-05</strain>
    </source>
</reference>
<dbReference type="eggNOG" id="COG3177">
    <property type="taxonomic scope" value="Bacteria"/>
</dbReference>
<accession>G5K5P5</accession>
<keyword evidence="2" id="KW-1185">Reference proteome</keyword>
<comment type="caution">
    <text evidence="1">The sequence shown here is derived from an EMBL/GenBank/DDBJ whole genome shotgun (WGS) entry which is preliminary data.</text>
</comment>
<protein>
    <submittedName>
        <fullName evidence="1">Uncharacterized protein</fullName>
    </submittedName>
</protein>
<dbReference type="InterPro" id="IPR036390">
    <property type="entry name" value="WH_DNA-bd_sf"/>
</dbReference>
<evidence type="ECO:0000313" key="1">
    <source>
        <dbReference type="EMBL" id="EHI68655.1"/>
    </source>
</evidence>
<proteinExistence type="predicted"/>
<dbReference type="SUPFAM" id="SSF46785">
    <property type="entry name" value="Winged helix' DNA-binding domain"/>
    <property type="match status" value="1"/>
</dbReference>
<dbReference type="STRING" id="764299.STRIC_0381"/>
<dbReference type="Proteomes" id="UP000003330">
    <property type="component" value="Unassembled WGS sequence"/>
</dbReference>
<name>G5K5P5_9STRE</name>
<dbReference type="AlphaFoldDB" id="G5K5P5"/>
<evidence type="ECO:0000313" key="2">
    <source>
        <dbReference type="Proteomes" id="UP000003330"/>
    </source>
</evidence>
<sequence>MAKNVLKKIRNADEHAKKGLSVCVTQTQKTVWLATFSLPVSTAKQLAEATEFHPATVKKALDFLVGEGFLDKDNSVKRNVPYYNYDLIRAIQNY</sequence>
<organism evidence="1 2">
    <name type="scientific">Streptococcus ictaluri 707-05</name>
    <dbReference type="NCBI Taxonomy" id="764299"/>
    <lineage>
        <taxon>Bacteria</taxon>
        <taxon>Bacillati</taxon>
        <taxon>Bacillota</taxon>
        <taxon>Bacilli</taxon>
        <taxon>Lactobacillales</taxon>
        <taxon>Streptococcaceae</taxon>
        <taxon>Streptococcus</taxon>
    </lineage>
</organism>
<gene>
    <name evidence="1" type="ORF">STRIC_0381</name>
</gene>
<dbReference type="Gene3D" id="1.10.10.10">
    <property type="entry name" value="Winged helix-like DNA-binding domain superfamily/Winged helix DNA-binding domain"/>
    <property type="match status" value="1"/>
</dbReference>
<dbReference type="InterPro" id="IPR036388">
    <property type="entry name" value="WH-like_DNA-bd_sf"/>
</dbReference>
<dbReference type="EMBL" id="AEUX02000008">
    <property type="protein sequence ID" value="EHI68655.1"/>
    <property type="molecule type" value="Genomic_DNA"/>
</dbReference>